<sequence length="120" mass="13797">MQNMPKINALNLQIGKRIALLRREKKLTQEQLSEALDISIKHCSAVERGKSSLSMEKLIMLCGIFDVSMDYLIGWKDDRNVQYVPKFVIDMFHNASPETREALIDLMKSLQQLTDDKNSL</sequence>
<dbReference type="Proteomes" id="UP001652442">
    <property type="component" value="Unassembled WGS sequence"/>
</dbReference>
<gene>
    <name evidence="3" type="ORF">OCV88_00480</name>
</gene>
<dbReference type="Gene3D" id="1.10.260.40">
    <property type="entry name" value="lambda repressor-like DNA-binding domains"/>
    <property type="match status" value="1"/>
</dbReference>
<protein>
    <submittedName>
        <fullName evidence="3">Helix-turn-helix domain-containing protein</fullName>
    </submittedName>
</protein>
<feature type="domain" description="HTH cro/C1-type" evidence="2">
    <location>
        <begin position="18"/>
        <end position="72"/>
    </location>
</feature>
<accession>A0ABT2TF49</accession>
<keyword evidence="4" id="KW-1185">Reference proteome</keyword>
<dbReference type="EMBL" id="JAOQJQ010000001">
    <property type="protein sequence ID" value="MCU6760808.1"/>
    <property type="molecule type" value="Genomic_DNA"/>
</dbReference>
<dbReference type="Pfam" id="PF01381">
    <property type="entry name" value="HTH_3"/>
    <property type="match status" value="1"/>
</dbReference>
<proteinExistence type="predicted"/>
<dbReference type="PROSITE" id="PS50943">
    <property type="entry name" value="HTH_CROC1"/>
    <property type="match status" value="1"/>
</dbReference>
<evidence type="ECO:0000256" key="1">
    <source>
        <dbReference type="ARBA" id="ARBA00023125"/>
    </source>
</evidence>
<comment type="caution">
    <text evidence="3">The sequence shown here is derived from an EMBL/GenBank/DDBJ whole genome shotgun (WGS) entry which is preliminary data.</text>
</comment>
<dbReference type="CDD" id="cd00093">
    <property type="entry name" value="HTH_XRE"/>
    <property type="match status" value="1"/>
</dbReference>
<evidence type="ECO:0000259" key="2">
    <source>
        <dbReference type="PROSITE" id="PS50943"/>
    </source>
</evidence>
<organism evidence="3 4">
    <name type="scientific">Brotonthovivens ammoniilytica</name>
    <dbReference type="NCBI Taxonomy" id="2981725"/>
    <lineage>
        <taxon>Bacteria</taxon>
        <taxon>Bacillati</taxon>
        <taxon>Bacillota</taxon>
        <taxon>Clostridia</taxon>
        <taxon>Lachnospirales</taxon>
        <taxon>Lachnospiraceae</taxon>
        <taxon>Brotonthovivens</taxon>
    </lineage>
</organism>
<dbReference type="SMART" id="SM00530">
    <property type="entry name" value="HTH_XRE"/>
    <property type="match status" value="1"/>
</dbReference>
<dbReference type="PANTHER" id="PTHR46558">
    <property type="entry name" value="TRACRIPTIONAL REGULATORY PROTEIN-RELATED-RELATED"/>
    <property type="match status" value="1"/>
</dbReference>
<evidence type="ECO:0000313" key="4">
    <source>
        <dbReference type="Proteomes" id="UP001652442"/>
    </source>
</evidence>
<dbReference type="InterPro" id="IPR001387">
    <property type="entry name" value="Cro/C1-type_HTH"/>
</dbReference>
<reference evidence="3 4" key="1">
    <citation type="journal article" date="2021" name="ISME Commun">
        <title>Automated analysis of genomic sequences facilitates high-throughput and comprehensive description of bacteria.</title>
        <authorList>
            <person name="Hitch T.C.A."/>
        </authorList>
    </citation>
    <scope>NUCLEOTIDE SEQUENCE [LARGE SCALE GENOMIC DNA]</scope>
    <source>
        <strain evidence="3 4">Sanger_109</strain>
    </source>
</reference>
<evidence type="ECO:0000313" key="3">
    <source>
        <dbReference type="EMBL" id="MCU6760808.1"/>
    </source>
</evidence>
<dbReference type="PANTHER" id="PTHR46558:SF11">
    <property type="entry name" value="HTH-TYPE TRANSCRIPTIONAL REGULATOR XRE"/>
    <property type="match status" value="1"/>
</dbReference>
<keyword evidence="1" id="KW-0238">DNA-binding</keyword>
<dbReference type="InterPro" id="IPR010982">
    <property type="entry name" value="Lambda_DNA-bd_dom_sf"/>
</dbReference>
<dbReference type="SUPFAM" id="SSF47413">
    <property type="entry name" value="lambda repressor-like DNA-binding domains"/>
    <property type="match status" value="1"/>
</dbReference>
<dbReference type="RefSeq" id="WP_262590550.1">
    <property type="nucleotide sequence ID" value="NZ_JAOQJQ010000001.1"/>
</dbReference>
<name>A0ABT2TF49_9FIRM</name>